<accession>A0A6B0U580</accession>
<proteinExistence type="predicted"/>
<evidence type="ECO:0000313" key="1">
    <source>
        <dbReference type="EMBL" id="MXU87702.1"/>
    </source>
</evidence>
<sequence length="98" mass="10212">MATAPTPVLTRATSTAMAPGALASLVASTVVPVVSTTSTDKRVDSTVKCHCVKGHLKQILEATRPSSSRSTSSNAIVTEMNLENQSKGNHRTGCFVVL</sequence>
<organism evidence="1">
    <name type="scientific">Ixodes ricinus</name>
    <name type="common">Common tick</name>
    <name type="synonym">Acarus ricinus</name>
    <dbReference type="NCBI Taxonomy" id="34613"/>
    <lineage>
        <taxon>Eukaryota</taxon>
        <taxon>Metazoa</taxon>
        <taxon>Ecdysozoa</taxon>
        <taxon>Arthropoda</taxon>
        <taxon>Chelicerata</taxon>
        <taxon>Arachnida</taxon>
        <taxon>Acari</taxon>
        <taxon>Parasitiformes</taxon>
        <taxon>Ixodida</taxon>
        <taxon>Ixodoidea</taxon>
        <taxon>Ixodidae</taxon>
        <taxon>Ixodinae</taxon>
        <taxon>Ixodes</taxon>
    </lineage>
</organism>
<dbReference type="AlphaFoldDB" id="A0A6B0U580"/>
<name>A0A6B0U580_IXORI</name>
<protein>
    <submittedName>
        <fullName evidence="1">Putative secreted protein</fullName>
    </submittedName>
</protein>
<reference evidence="1" key="1">
    <citation type="submission" date="2019-12" db="EMBL/GenBank/DDBJ databases">
        <title>An insight into the sialome of adult female Ixodes ricinus ticks feeding for 6 days.</title>
        <authorList>
            <person name="Perner J."/>
            <person name="Ribeiro J.M.C."/>
        </authorList>
    </citation>
    <scope>NUCLEOTIDE SEQUENCE</scope>
    <source>
        <strain evidence="1">Semi-engorged</strain>
        <tissue evidence="1">Salivary glands</tissue>
    </source>
</reference>
<dbReference type="EMBL" id="GIFC01005619">
    <property type="protein sequence ID" value="MXU87702.1"/>
    <property type="molecule type" value="Transcribed_RNA"/>
</dbReference>